<dbReference type="EMBL" id="KQ982562">
    <property type="protein sequence ID" value="KYQ54922.1"/>
    <property type="molecule type" value="Genomic_DNA"/>
</dbReference>
<feature type="region of interest" description="Disordered" evidence="1">
    <location>
        <begin position="816"/>
        <end position="874"/>
    </location>
</feature>
<feature type="compositionally biased region" description="Basic and acidic residues" evidence="1">
    <location>
        <begin position="834"/>
        <end position="848"/>
    </location>
</feature>
<organism evidence="4 5">
    <name type="scientific">Mycetomoellerius zeteki</name>
    <dbReference type="NCBI Taxonomy" id="64791"/>
    <lineage>
        <taxon>Eukaryota</taxon>
        <taxon>Metazoa</taxon>
        <taxon>Ecdysozoa</taxon>
        <taxon>Arthropoda</taxon>
        <taxon>Hexapoda</taxon>
        <taxon>Insecta</taxon>
        <taxon>Pterygota</taxon>
        <taxon>Neoptera</taxon>
        <taxon>Endopterygota</taxon>
        <taxon>Hymenoptera</taxon>
        <taxon>Apocrita</taxon>
        <taxon>Aculeata</taxon>
        <taxon>Formicoidea</taxon>
        <taxon>Formicidae</taxon>
        <taxon>Myrmicinae</taxon>
        <taxon>Mycetomoellerius</taxon>
    </lineage>
</organism>
<dbReference type="InterPro" id="IPR001478">
    <property type="entry name" value="PDZ"/>
</dbReference>
<name>A0A151X3F2_9HYME</name>
<reference evidence="4 5" key="1">
    <citation type="submission" date="2015-09" db="EMBL/GenBank/DDBJ databases">
        <title>Trachymyrmex zeteki WGS genome.</title>
        <authorList>
            <person name="Nygaard S."/>
            <person name="Hu H."/>
            <person name="Boomsma J."/>
            <person name="Zhang G."/>
        </authorList>
    </citation>
    <scope>NUCLEOTIDE SEQUENCE [LARGE SCALE GENOMIC DNA]</scope>
    <source>
        <strain evidence="4">Tzet28-1</strain>
        <tissue evidence="4">Whole body</tissue>
    </source>
</reference>
<keyword evidence="5" id="KW-1185">Reference proteome</keyword>
<evidence type="ECO:0000313" key="4">
    <source>
        <dbReference type="EMBL" id="KYQ54922.1"/>
    </source>
</evidence>
<feature type="compositionally biased region" description="Basic and acidic residues" evidence="1">
    <location>
        <begin position="165"/>
        <end position="178"/>
    </location>
</feature>
<proteinExistence type="predicted"/>
<feature type="compositionally biased region" description="Basic and acidic residues" evidence="1">
    <location>
        <begin position="1300"/>
        <end position="1314"/>
    </location>
</feature>
<feature type="compositionally biased region" description="Basic and acidic residues" evidence="1">
    <location>
        <begin position="1117"/>
        <end position="1133"/>
    </location>
</feature>
<feature type="compositionally biased region" description="Polar residues" evidence="1">
    <location>
        <begin position="1173"/>
        <end position="1184"/>
    </location>
</feature>
<dbReference type="InterPro" id="IPR051342">
    <property type="entry name" value="PDZ_scaffold"/>
</dbReference>
<feature type="compositionally biased region" description="Basic and acidic residues" evidence="1">
    <location>
        <begin position="1272"/>
        <end position="1282"/>
    </location>
</feature>
<dbReference type="PROSITE" id="PS50106">
    <property type="entry name" value="PDZ"/>
    <property type="match status" value="1"/>
</dbReference>
<feature type="transmembrane region" description="Helical" evidence="2">
    <location>
        <begin position="24"/>
        <end position="46"/>
    </location>
</feature>
<feature type="region of interest" description="Disordered" evidence="1">
    <location>
        <begin position="910"/>
        <end position="957"/>
    </location>
</feature>
<accession>A0A151X3F2</accession>
<feature type="compositionally biased region" description="Low complexity" evidence="1">
    <location>
        <begin position="1192"/>
        <end position="1201"/>
    </location>
</feature>
<keyword evidence="2" id="KW-0812">Transmembrane</keyword>
<feature type="region of interest" description="Disordered" evidence="1">
    <location>
        <begin position="1358"/>
        <end position="1386"/>
    </location>
</feature>
<feature type="region of interest" description="Disordered" evidence="1">
    <location>
        <begin position="715"/>
        <end position="779"/>
    </location>
</feature>
<evidence type="ECO:0000259" key="3">
    <source>
        <dbReference type="PROSITE" id="PS50106"/>
    </source>
</evidence>
<gene>
    <name evidence="4" type="ORF">ALC60_06263</name>
</gene>
<dbReference type="SMART" id="SM00228">
    <property type="entry name" value="PDZ"/>
    <property type="match status" value="1"/>
</dbReference>
<dbReference type="STRING" id="64791.A0A151X3F2"/>
<feature type="region of interest" description="Disordered" evidence="1">
    <location>
        <begin position="442"/>
        <end position="472"/>
    </location>
</feature>
<feature type="compositionally biased region" description="Polar residues" evidence="1">
    <location>
        <begin position="442"/>
        <end position="461"/>
    </location>
</feature>
<feature type="domain" description="PDZ" evidence="3">
    <location>
        <begin position="304"/>
        <end position="369"/>
    </location>
</feature>
<feature type="compositionally biased region" description="Basic and acidic residues" evidence="1">
    <location>
        <begin position="1083"/>
        <end position="1105"/>
    </location>
</feature>
<keyword evidence="2" id="KW-0472">Membrane</keyword>
<feature type="compositionally biased region" description="Acidic residues" evidence="1">
    <location>
        <begin position="1161"/>
        <end position="1170"/>
    </location>
</feature>
<feature type="compositionally biased region" description="Basic and acidic residues" evidence="1">
    <location>
        <begin position="190"/>
        <end position="213"/>
    </location>
</feature>
<evidence type="ECO:0000256" key="1">
    <source>
        <dbReference type="SAM" id="MobiDB-lite"/>
    </source>
</evidence>
<feature type="region of interest" description="Disordered" evidence="1">
    <location>
        <begin position="1048"/>
        <end position="1143"/>
    </location>
</feature>
<feature type="region of interest" description="Disordered" evidence="1">
    <location>
        <begin position="542"/>
        <end position="629"/>
    </location>
</feature>
<sequence>MEDPAAPAAPATAAQDTCFGAGSVAGAVIGTFLTTILLLAVAAFLYRQWRRRKNRVAPNFTFLTAKVAQFPIRDRTPLRAKLHCTCGSIEPRGGEEGGEGGKAERTRGIRAQNAGPHIRAPLYLPAYERDIGERVSRLDFAERSSVNTEVSPAADHIGVPPRGTSETKREADQLDPDKSNAVGNNGRVCVKREREKSRLEAHGKEEEEEERKTQGKHLVLVTDPEIAEDAYAFDNPCFKDATPAAVSRVTEKPSSAVPGDTPAKDSTRWSTPWTSLGLGSAIRSDKRRTLDDFCVGPKATRVSVVSLRSHDFTGLGFNICGNMREGIFVKDLLHRGPASESGRIHPGDRITSVKISFRNMVYEDALTILSYASPYDVELEVESGGNGSKPTTLLKKSVGPTPTRICHPLYRSQSIPELSRGHKNIAKRLFIADPNESMGSNYSTMNSTLKSSKSTPGSGQSLERRHDEAKNNHHHKFGIKVLPALDGTVHRIENQNEHNTNLERRHSRKIDAEKLLTNRQSGTSSDTDEKKLCNERLQQRADGVSARITDDVHSVDVPDKGSKNADGELNIPSEVPTEVHNAAMAARRNRKSSSEPLNMQKISSSDSDSAKSPQKNKRKAPAPPKSTNEIAMLSAKKDAIDTIDSIADYSESLCDYVNKARENTNAAADARRHRLENQPMVNRRNSESDTDNEMQNSFTIELNSADITIHRTPVPEAEDDEDEDDMYRKAASLGDLSKYENKTAATLERAQSLDMSADTGAKKRKAPLPPEDINESTEDLTKLDQIDTFDRRKLKKSNEWGTLEDVFWGEAVTETEEKAHEKVHTKKKSNGTLERSKSAVEIKLKEDVTATATADDMSEQEKPNNESDQEITSIELYNLPLSKKLTEEFIRTERMFNPDEDNSLARIVNDGQVVKSPTPREVELDFQLADEKRSSEENKHETGNEPDNNSMSEKSEDFSRALRYFELHASSSPTSPEPTIKVNLTQLDEWKEEKAPVNDASLYIGRQAVVEEPILKVTVDTGCRGCEDRCSQHSANCKREKYADRQHRVTVRSFSDDKTGSKESTERETERTFTPTNLRVHASKSESSVRLDKSQDKDENAEDKNGGTFSTFHAHRTKFEQRNADSQQRDRYSPIKTKLPNDSTFADTHFARRIVNISNRDDEEEEDEYEFGTNITANNKSLSSPKEDRHNISSISVSSGENSEDSGLVRESMDYSNPQETESRPFLPNTPVPPNAAQKMTYVTEIKVSSNREGVRETDNENEEITIGTNGESRKPARHEIKVTSNGKPTSGKKPPVPPRRSDITKSPKEDRTDKQIVYVSEYKSTAGKGAQILDAHPGSEIKQSENKKFEHWIFRSDKEQNRWNPASGQPQPVTNIMLSSRDDTN</sequence>
<dbReference type="PANTHER" id="PTHR19964">
    <property type="entry name" value="MULTIPLE PDZ DOMAIN PROTEIN"/>
    <property type="match status" value="1"/>
</dbReference>
<protein>
    <submittedName>
        <fullName evidence="4">Periaxin</fullName>
    </submittedName>
</protein>
<dbReference type="PANTHER" id="PTHR19964:SF97">
    <property type="entry name" value="PDZ DOMAIN-CONTAINING PROTEIN"/>
    <property type="match status" value="1"/>
</dbReference>
<dbReference type="CDD" id="cd00136">
    <property type="entry name" value="PDZ_canonical"/>
    <property type="match status" value="1"/>
</dbReference>
<dbReference type="Pfam" id="PF00595">
    <property type="entry name" value="PDZ"/>
    <property type="match status" value="1"/>
</dbReference>
<feature type="region of interest" description="Disordered" evidence="1">
    <location>
        <begin position="145"/>
        <end position="215"/>
    </location>
</feature>
<feature type="compositionally biased region" description="Polar residues" evidence="1">
    <location>
        <begin position="1363"/>
        <end position="1379"/>
    </location>
</feature>
<dbReference type="Proteomes" id="UP000075809">
    <property type="component" value="Unassembled WGS sequence"/>
</dbReference>
<dbReference type="InterPro" id="IPR036034">
    <property type="entry name" value="PDZ_sf"/>
</dbReference>
<keyword evidence="2" id="KW-1133">Transmembrane helix</keyword>
<evidence type="ECO:0000313" key="5">
    <source>
        <dbReference type="Proteomes" id="UP000075809"/>
    </source>
</evidence>
<dbReference type="SUPFAM" id="SSF50156">
    <property type="entry name" value="PDZ domain-like"/>
    <property type="match status" value="1"/>
</dbReference>
<feature type="region of interest" description="Disordered" evidence="1">
    <location>
        <begin position="249"/>
        <end position="270"/>
    </location>
</feature>
<feature type="compositionally biased region" description="Basic and acidic residues" evidence="1">
    <location>
        <begin position="462"/>
        <end position="471"/>
    </location>
</feature>
<feature type="compositionally biased region" description="Basic and acidic residues" evidence="1">
    <location>
        <begin position="918"/>
        <end position="943"/>
    </location>
</feature>
<dbReference type="Gene3D" id="2.30.42.10">
    <property type="match status" value="1"/>
</dbReference>
<feature type="compositionally biased region" description="Acidic residues" evidence="1">
    <location>
        <begin position="716"/>
        <end position="725"/>
    </location>
</feature>
<feature type="compositionally biased region" description="Basic and acidic residues" evidence="1">
    <location>
        <begin position="548"/>
        <end position="566"/>
    </location>
</feature>
<feature type="region of interest" description="Disordered" evidence="1">
    <location>
        <begin position="1157"/>
        <end position="1314"/>
    </location>
</feature>
<feature type="compositionally biased region" description="Basic and acidic residues" evidence="1">
    <location>
        <begin position="1054"/>
        <end position="1071"/>
    </location>
</feature>
<evidence type="ECO:0000256" key="2">
    <source>
        <dbReference type="SAM" id="Phobius"/>
    </source>
</evidence>